<organism evidence="2 3">
    <name type="scientific">Pleurodeles waltl</name>
    <name type="common">Iberian ribbed newt</name>
    <dbReference type="NCBI Taxonomy" id="8319"/>
    <lineage>
        <taxon>Eukaryota</taxon>
        <taxon>Metazoa</taxon>
        <taxon>Chordata</taxon>
        <taxon>Craniata</taxon>
        <taxon>Vertebrata</taxon>
        <taxon>Euteleostomi</taxon>
        <taxon>Amphibia</taxon>
        <taxon>Batrachia</taxon>
        <taxon>Caudata</taxon>
        <taxon>Salamandroidea</taxon>
        <taxon>Salamandridae</taxon>
        <taxon>Pleurodelinae</taxon>
        <taxon>Pleurodeles</taxon>
    </lineage>
</organism>
<protein>
    <submittedName>
        <fullName evidence="2">Uncharacterized protein</fullName>
    </submittedName>
</protein>
<dbReference type="EMBL" id="JANPWB010000010">
    <property type="protein sequence ID" value="KAJ1144195.1"/>
    <property type="molecule type" value="Genomic_DNA"/>
</dbReference>
<evidence type="ECO:0000313" key="2">
    <source>
        <dbReference type="EMBL" id="KAJ1144195.1"/>
    </source>
</evidence>
<feature type="region of interest" description="Disordered" evidence="1">
    <location>
        <begin position="1"/>
        <end position="63"/>
    </location>
</feature>
<comment type="caution">
    <text evidence="2">The sequence shown here is derived from an EMBL/GenBank/DDBJ whole genome shotgun (WGS) entry which is preliminary data.</text>
</comment>
<dbReference type="AlphaFoldDB" id="A0AAV7QW30"/>
<feature type="compositionally biased region" description="Polar residues" evidence="1">
    <location>
        <begin position="1"/>
        <end position="10"/>
    </location>
</feature>
<dbReference type="Proteomes" id="UP001066276">
    <property type="component" value="Chromosome 6"/>
</dbReference>
<name>A0AAV7QW30_PLEWA</name>
<evidence type="ECO:0000313" key="3">
    <source>
        <dbReference type="Proteomes" id="UP001066276"/>
    </source>
</evidence>
<accession>A0AAV7QW30</accession>
<gene>
    <name evidence="2" type="ORF">NDU88_010497</name>
</gene>
<reference evidence="2" key="1">
    <citation type="journal article" date="2022" name="bioRxiv">
        <title>Sequencing and chromosome-scale assembly of the giantPleurodeles waltlgenome.</title>
        <authorList>
            <person name="Brown T."/>
            <person name="Elewa A."/>
            <person name="Iarovenko S."/>
            <person name="Subramanian E."/>
            <person name="Araus A.J."/>
            <person name="Petzold A."/>
            <person name="Susuki M."/>
            <person name="Suzuki K.-i.T."/>
            <person name="Hayashi T."/>
            <person name="Toyoda A."/>
            <person name="Oliveira C."/>
            <person name="Osipova E."/>
            <person name="Leigh N.D."/>
            <person name="Simon A."/>
            <person name="Yun M.H."/>
        </authorList>
    </citation>
    <scope>NUCLEOTIDE SEQUENCE</scope>
    <source>
        <strain evidence="2">20211129_DDA</strain>
        <tissue evidence="2">Liver</tissue>
    </source>
</reference>
<keyword evidence="3" id="KW-1185">Reference proteome</keyword>
<feature type="region of interest" description="Disordered" evidence="1">
    <location>
        <begin position="83"/>
        <end position="102"/>
    </location>
</feature>
<proteinExistence type="predicted"/>
<sequence>MRGTRGSSPTAPDAARPGKPLCCKLKGAAPPPWAEPLSPRHAAGPLGFGRRSHHGDRRSGASEWSSRPFTMIFLRSFSRFRRGQGYATPPPGGPLPPRRPPAVRVSVADQFSPGSGAQWFLKSSDTRQDVDHGCYVAPAASHRTAVARSPELGGHLPSWPGHA</sequence>
<evidence type="ECO:0000256" key="1">
    <source>
        <dbReference type="SAM" id="MobiDB-lite"/>
    </source>
</evidence>
<feature type="compositionally biased region" description="Pro residues" evidence="1">
    <location>
        <begin position="88"/>
        <end position="100"/>
    </location>
</feature>